<feature type="region of interest" description="Disordered" evidence="6">
    <location>
        <begin position="422"/>
        <end position="445"/>
    </location>
</feature>
<feature type="compositionally biased region" description="Gly residues" evidence="6">
    <location>
        <begin position="538"/>
        <end position="558"/>
    </location>
</feature>
<proteinExistence type="inferred from homology"/>
<dbReference type="KEGG" id="ame:408988"/>
<feature type="compositionally biased region" description="Basic and acidic residues" evidence="6">
    <location>
        <begin position="886"/>
        <end position="895"/>
    </location>
</feature>
<protein>
    <submittedName>
        <fullName evidence="10 11">Uncharacterized protein LOC408988 isoform X1</fullName>
    </submittedName>
</protein>
<organism evidence="8">
    <name type="scientific">Apis mellifera</name>
    <name type="common">Honeybee</name>
    <dbReference type="NCBI Taxonomy" id="7460"/>
    <lineage>
        <taxon>Eukaryota</taxon>
        <taxon>Metazoa</taxon>
        <taxon>Ecdysozoa</taxon>
        <taxon>Arthropoda</taxon>
        <taxon>Hexapoda</taxon>
        <taxon>Insecta</taxon>
        <taxon>Pterygota</taxon>
        <taxon>Neoptera</taxon>
        <taxon>Endopterygota</taxon>
        <taxon>Hymenoptera</taxon>
        <taxon>Apocrita</taxon>
        <taxon>Aculeata</taxon>
        <taxon>Apoidea</taxon>
        <taxon>Anthophila</taxon>
        <taxon>Apidae</taxon>
        <taxon>Apis</taxon>
    </lineage>
</organism>
<evidence type="ECO:0000256" key="3">
    <source>
        <dbReference type="ARBA" id="ARBA00022692"/>
    </source>
</evidence>
<feature type="region of interest" description="Disordered" evidence="6">
    <location>
        <begin position="698"/>
        <end position="725"/>
    </location>
</feature>
<evidence type="ECO:0000256" key="5">
    <source>
        <dbReference type="ARBA" id="ARBA00023136"/>
    </source>
</evidence>
<dbReference type="Proteomes" id="UP000005203">
    <property type="component" value="Linkage group LG9"/>
</dbReference>
<keyword evidence="9" id="KW-1185">Reference proteome</keyword>
<dbReference type="GO" id="GO:0016020">
    <property type="term" value="C:membrane"/>
    <property type="evidence" value="ECO:0007669"/>
    <property type="project" value="UniProtKB-SubCell"/>
</dbReference>
<dbReference type="OrthoDB" id="190434at2759"/>
<dbReference type="PANTHER" id="PTHR31893:SF5">
    <property type="entry name" value="TRANSMEMBRANE PROTEIN 151 HOMOLOG"/>
    <property type="match status" value="1"/>
</dbReference>
<evidence type="ECO:0000256" key="7">
    <source>
        <dbReference type="SAM" id="Phobius"/>
    </source>
</evidence>
<accession>A0A7M7ING4</accession>
<dbReference type="InterPro" id="IPR026767">
    <property type="entry name" value="Tmem151"/>
</dbReference>
<evidence type="ECO:0000313" key="9">
    <source>
        <dbReference type="Proteomes" id="UP000005203"/>
    </source>
</evidence>
<accession>A0A8B6Z7U3</accession>
<sequence>MNRENEEQRPVSQTLCGALQKEPNCKCLVLSVLIYGCLAAVTWCRCANVTKVIINFSTYPIKSTRHVSPCDDGYIYIPVAFMGMLYLVYLVECYHSPIRIDLLHAESQDSVLSKITQLKLAQPTIWWKAVSYHYVRRKRQITRYRNGDNYTTTQVYYERINTHAATSFYYYDYCGVKDISKELILDPKVPITKINLSKGFAFSNMRSATEFEDARSRFFAEQELRDDYMEMREGLDLGYNPNPTTLVAVLGNPWFTNRYVYWCLSALLLSWPLRVIIEYKTQYADYQITKLFGINYDTPSGCEPIHASMSQQTINQPGSYMLAPSYSEALLMDPAPDHRPSSTEAQQEEEAITEMVPSYSEALLYRRADQSCVLDPNEDSNRPTSFFECSCPCHAASVLETGAHEEDDDATGLPLMGTAARVEARPPSTSTCRTSGDAGDTTASGKCASCGKYLVEARLETAEMWSTSECTISGSRRGFQSVRRGPRTMATAMTMPRDMSEPNLRSRSESLEADTRFLRLNGQSLRNILESEQEEEFGGGGVEDGTGGADGRGEVVGGRGREEGKFRLSLCSLDETNSRPSRMDASRGAIPKRICNNSARSRVIANPMSDEGDGFAADTNAYFCLKSILKQNKRRYTLITARELQNFSDGEEEEEEDRRLENRASYHEGCALTRPVLPKTNVGEKIFDLSFSRSRESLDGKGRRRKQLLENEASTDEESKERGSSRTLIFASPIQEVCPGDPFGGKDLVRTRQEVDSTPTEEAPNQTVLGQLGRSLACDRRSSRRRFQDCRRQRYSDTSCPPSFFSCPPDRQHPYPYAFSASTDAVDAIRFTAKQNQTRVYRHGTSFPPYEGAKVEGGTSRGEKCADRTVDGSCGSSSKGELQRSLTERRTRSARNEANFRRSFTGRVEDYRGENNNKWANLNMETSL</sequence>
<keyword evidence="4 7" id="KW-1133">Transmembrane helix</keyword>
<feature type="compositionally biased region" description="Basic and acidic residues" evidence="6">
    <location>
        <begin position="861"/>
        <end position="870"/>
    </location>
</feature>
<reference evidence="8" key="1">
    <citation type="submission" date="2021-01" db="UniProtKB">
        <authorList>
            <consortium name="EnsemblMetazoa"/>
        </authorList>
    </citation>
    <scope>IDENTIFICATION</scope>
    <source>
        <strain evidence="8">DH4</strain>
    </source>
</reference>
<dbReference type="GeneID" id="408988"/>
<comment type="subcellular location">
    <subcellularLocation>
        <location evidence="1">Membrane</location>
        <topology evidence="1">Multi-pass membrane protein</topology>
    </subcellularLocation>
</comment>
<keyword evidence="5 7" id="KW-0472">Membrane</keyword>
<reference evidence="10 11" key="2">
    <citation type="submission" date="2025-04" db="UniProtKB">
        <authorList>
            <consortium name="RefSeq"/>
        </authorList>
    </citation>
    <scope>IDENTIFICATION</scope>
    <source>
        <strain evidence="10 11">DH4</strain>
        <tissue evidence="10 11">Whole body</tissue>
    </source>
</reference>
<dbReference type="RefSeq" id="XP_392520.5">
    <property type="nucleotide sequence ID" value="XM_392520.7"/>
</dbReference>
<evidence type="ECO:0000256" key="4">
    <source>
        <dbReference type="ARBA" id="ARBA00022989"/>
    </source>
</evidence>
<keyword evidence="3 7" id="KW-0812">Transmembrane</keyword>
<gene>
    <name evidence="8" type="primary">408988</name>
    <name evidence="10 11 12" type="synonym">LOC408988</name>
</gene>
<feature type="transmembrane region" description="Helical" evidence="7">
    <location>
        <begin position="74"/>
        <end position="91"/>
    </location>
</feature>
<evidence type="ECO:0000313" key="8">
    <source>
        <dbReference type="EnsemblMetazoa" id="XP_392520"/>
    </source>
</evidence>
<evidence type="ECO:0000313" key="10">
    <source>
        <dbReference type="RefSeq" id="XP_006567499.1"/>
    </source>
</evidence>
<feature type="region of interest" description="Disordered" evidence="6">
    <location>
        <begin position="851"/>
        <end position="895"/>
    </location>
</feature>
<evidence type="ECO:0000256" key="2">
    <source>
        <dbReference type="ARBA" id="ARBA00009583"/>
    </source>
</evidence>
<dbReference type="EnsemblMetazoa" id="XM_016914008">
    <property type="protein sequence ID" value="XP_016769497"/>
    <property type="gene ID" value="LOC408988"/>
</dbReference>
<evidence type="ECO:0000313" key="12">
    <source>
        <dbReference type="RefSeq" id="XP_392520.5"/>
    </source>
</evidence>
<comment type="similarity">
    <text evidence="2">Belongs to the TMEM151 family.</text>
</comment>
<dbReference type="RefSeq" id="XP_016769497.1">
    <property type="nucleotide sequence ID" value="XM_016914008.2"/>
</dbReference>
<name>A0A7M7R5P3_APIME</name>
<dbReference type="AlphaFoldDB" id="A0A7M7R5P3"/>
<accession>A0A7M7R5P3</accession>
<dbReference type="RefSeq" id="XP_006567499.1">
    <property type="nucleotide sequence ID" value="XM_006567436.3"/>
</dbReference>
<evidence type="ECO:0000256" key="1">
    <source>
        <dbReference type="ARBA" id="ARBA00004141"/>
    </source>
</evidence>
<dbReference type="EnsemblMetazoa" id="XM_006567436">
    <property type="protein sequence ID" value="XP_006567499"/>
    <property type="gene ID" value="LOC408988"/>
</dbReference>
<evidence type="ECO:0000256" key="6">
    <source>
        <dbReference type="SAM" id="MobiDB-lite"/>
    </source>
</evidence>
<evidence type="ECO:0000313" key="11">
    <source>
        <dbReference type="RefSeq" id="XP_016769497.1"/>
    </source>
</evidence>
<dbReference type="EnsemblMetazoa" id="XM_392520">
    <property type="protein sequence ID" value="XP_392520"/>
    <property type="gene ID" value="LOC408988"/>
</dbReference>
<feature type="region of interest" description="Disordered" evidence="6">
    <location>
        <begin position="532"/>
        <end position="559"/>
    </location>
</feature>
<accession>A0A8B7KNN4</accession>
<dbReference type="Pfam" id="PF14857">
    <property type="entry name" value="TMEM151"/>
    <property type="match status" value="1"/>
</dbReference>
<dbReference type="PANTHER" id="PTHR31893">
    <property type="entry name" value="TRANSMEMBRANE PROTEIN 151 HOMOLOG"/>
    <property type="match status" value="1"/>
</dbReference>